<feature type="domain" description="DUF218" evidence="1">
    <location>
        <begin position="4"/>
        <end position="114"/>
    </location>
</feature>
<gene>
    <name evidence="2" type="ORF">A3H68_02505</name>
</gene>
<dbReference type="CDD" id="cd06259">
    <property type="entry name" value="YdcF-like"/>
    <property type="match status" value="1"/>
</dbReference>
<organism evidence="2 3">
    <name type="scientific">Candidatus Taylorbacteria bacterium RIFCSPLOWO2_02_FULL_46_40</name>
    <dbReference type="NCBI Taxonomy" id="1802329"/>
    <lineage>
        <taxon>Bacteria</taxon>
        <taxon>Candidatus Tayloriibacteriota</taxon>
    </lineage>
</organism>
<dbReference type="InterPro" id="IPR003848">
    <property type="entry name" value="DUF218"/>
</dbReference>
<reference evidence="2 3" key="1">
    <citation type="journal article" date="2016" name="Nat. Commun.">
        <title>Thousands of microbial genomes shed light on interconnected biogeochemical processes in an aquifer system.</title>
        <authorList>
            <person name="Anantharaman K."/>
            <person name="Brown C.T."/>
            <person name="Hug L.A."/>
            <person name="Sharon I."/>
            <person name="Castelle C.J."/>
            <person name="Probst A.J."/>
            <person name="Thomas B.C."/>
            <person name="Singh A."/>
            <person name="Wilkins M.J."/>
            <person name="Karaoz U."/>
            <person name="Brodie E.L."/>
            <person name="Williams K.H."/>
            <person name="Hubbard S.S."/>
            <person name="Banfield J.F."/>
        </authorList>
    </citation>
    <scope>NUCLEOTIDE SEQUENCE [LARGE SCALE GENOMIC DNA]</scope>
</reference>
<comment type="caution">
    <text evidence="2">The sequence shown here is derived from an EMBL/GenBank/DDBJ whole genome shotgun (WGS) entry which is preliminary data.</text>
</comment>
<protein>
    <recommendedName>
        <fullName evidence="1">DUF218 domain-containing protein</fullName>
    </recommendedName>
</protein>
<sequence>MHALVFGYGQWPSGWIDWQTQDRCRKAAILYRRSEIEKIYLTVWVSKNGVAMADAMREFMISHGVKEPDIIVDKRGQNTAGEMDVFLSLVPPSRKVVFISTWYHIPRICWLALWRVPLSRFSVAMAWKRAHFKADVLVEFAKLANAILRPKKSAKVLSQSPAC</sequence>
<evidence type="ECO:0000313" key="2">
    <source>
        <dbReference type="EMBL" id="OHA39943.1"/>
    </source>
</evidence>
<dbReference type="Proteomes" id="UP000176429">
    <property type="component" value="Unassembled WGS sequence"/>
</dbReference>
<evidence type="ECO:0000313" key="3">
    <source>
        <dbReference type="Proteomes" id="UP000176429"/>
    </source>
</evidence>
<accession>A0A1G2NV64</accession>
<dbReference type="EMBL" id="MHSH01000059">
    <property type="protein sequence ID" value="OHA39943.1"/>
    <property type="molecule type" value="Genomic_DNA"/>
</dbReference>
<dbReference type="AlphaFoldDB" id="A0A1G2NV64"/>
<evidence type="ECO:0000259" key="1">
    <source>
        <dbReference type="Pfam" id="PF02698"/>
    </source>
</evidence>
<proteinExistence type="predicted"/>
<dbReference type="Pfam" id="PF02698">
    <property type="entry name" value="DUF218"/>
    <property type="match status" value="1"/>
</dbReference>
<name>A0A1G2NV64_9BACT</name>